<organism evidence="2 3">
    <name type="scientific">Emticicia agri</name>
    <dbReference type="NCBI Taxonomy" id="2492393"/>
    <lineage>
        <taxon>Bacteria</taxon>
        <taxon>Pseudomonadati</taxon>
        <taxon>Bacteroidota</taxon>
        <taxon>Cytophagia</taxon>
        <taxon>Cytophagales</taxon>
        <taxon>Leadbetterellaceae</taxon>
        <taxon>Emticicia</taxon>
    </lineage>
</organism>
<evidence type="ECO:0000313" key="2">
    <source>
        <dbReference type="EMBL" id="RYU93523.1"/>
    </source>
</evidence>
<keyword evidence="3" id="KW-1185">Reference proteome</keyword>
<proteinExistence type="predicted"/>
<feature type="chain" id="PRO_5020852777" description="Lipocalin-like domain-containing protein" evidence="1">
    <location>
        <begin position="19"/>
        <end position="132"/>
    </location>
</feature>
<feature type="signal peptide" evidence="1">
    <location>
        <begin position="1"/>
        <end position="18"/>
    </location>
</feature>
<protein>
    <recommendedName>
        <fullName evidence="4">Lipocalin-like domain-containing protein</fullName>
    </recommendedName>
</protein>
<dbReference type="EMBL" id="SEWF01000043">
    <property type="protein sequence ID" value="RYU93523.1"/>
    <property type="molecule type" value="Genomic_DNA"/>
</dbReference>
<dbReference type="RefSeq" id="WP_130023354.1">
    <property type="nucleotide sequence ID" value="NZ_SEWF01000043.1"/>
</dbReference>
<dbReference type="Proteomes" id="UP000293162">
    <property type="component" value="Unassembled WGS sequence"/>
</dbReference>
<sequence length="132" mass="15866">MKYIFVLFIVLTICSSCASLNSLNDMNCKLSEDKRKNIIGKWKVITNDKKFIWRFYSDNSTATLENEYLTQIFDRPIYLNQWQNDKIDTLKVFFNGGRLQYYILSNQCREIVLVNTRSRDTLTLKRKQYFYK</sequence>
<evidence type="ECO:0000313" key="3">
    <source>
        <dbReference type="Proteomes" id="UP000293162"/>
    </source>
</evidence>
<dbReference type="OrthoDB" id="9841669at2"/>
<reference evidence="2 3" key="1">
    <citation type="submission" date="2019-02" db="EMBL/GenBank/DDBJ databases">
        <title>Bacterial novel species Emticicia sp. 17J42-9 isolated from soil.</title>
        <authorList>
            <person name="Jung H.-Y."/>
        </authorList>
    </citation>
    <scope>NUCLEOTIDE SEQUENCE [LARGE SCALE GENOMIC DNA]</scope>
    <source>
        <strain evidence="2 3">17J42-9</strain>
    </source>
</reference>
<gene>
    <name evidence="2" type="ORF">EWM59_21700</name>
</gene>
<name>A0A4Q5LVN2_9BACT</name>
<evidence type="ECO:0000256" key="1">
    <source>
        <dbReference type="SAM" id="SignalP"/>
    </source>
</evidence>
<dbReference type="AlphaFoldDB" id="A0A4Q5LVN2"/>
<evidence type="ECO:0008006" key="4">
    <source>
        <dbReference type="Google" id="ProtNLM"/>
    </source>
</evidence>
<comment type="caution">
    <text evidence="2">The sequence shown here is derived from an EMBL/GenBank/DDBJ whole genome shotgun (WGS) entry which is preliminary data.</text>
</comment>
<accession>A0A4Q5LVN2</accession>
<keyword evidence="1" id="KW-0732">Signal</keyword>